<sequence>MRIGLSKLIVERMKCEEERVGWVGGDEKEVKVKRTEEYGGEDNGLRVIVKPEPSKQQLVENMYVTRRLSLYRRSPECLTEPPPEGPNSGYLVLLDEEAETTVCFGLCKACYIGDLPFPQNKDLTIIYREGEDNVNYEVLFIPVLNQPLSSKQYYVIRRKGKHKGKACTNSKEEDKSSCCCFPRVKDVKPRPLVPTDTYQQVEMFRSKCWGFSAKSVAPDGIPPDYLRTKGWDVRKATPKNYQLNEAAGLNSSLRNRLPHFNFSLFGTESSSKPVVIGKWYCPFAFVHEEEMELEDQMNTSTFYEVTLEQRWDKIFACDNTEMTKTEEVFVDVIVKKEEVFIGGVFGDGKDVISNGVMWFTTRSDGEGKEKRVGLSMLVVERMKWEEERVGWKAGGEGEVRLKNAVEFEGIDEYWTKFGCFVLVERFVFKRMDGSTVLTYDFKHTHQIRFKWE</sequence>
<protein>
    <submittedName>
        <fullName evidence="1">Uncharacterized protein</fullName>
    </submittedName>
</protein>
<dbReference type="Proteomes" id="UP000813462">
    <property type="component" value="Unassembled WGS sequence"/>
</dbReference>
<dbReference type="InterPro" id="IPR010683">
    <property type="entry name" value="DUF1262"/>
</dbReference>
<name>A0A978UKM5_ZIZJJ</name>
<dbReference type="PANTHER" id="PTHR31050:SF7">
    <property type="entry name" value="DUF1262 FAMILY PROTEIN"/>
    <property type="match status" value="1"/>
</dbReference>
<dbReference type="EMBL" id="JAEACU010000010">
    <property type="protein sequence ID" value="KAH7515377.1"/>
    <property type="molecule type" value="Genomic_DNA"/>
</dbReference>
<comment type="caution">
    <text evidence="1">The sequence shown here is derived from an EMBL/GenBank/DDBJ whole genome shotgun (WGS) entry which is preliminary data.</text>
</comment>
<proteinExistence type="predicted"/>
<organism evidence="1 2">
    <name type="scientific">Ziziphus jujuba var. spinosa</name>
    <dbReference type="NCBI Taxonomy" id="714518"/>
    <lineage>
        <taxon>Eukaryota</taxon>
        <taxon>Viridiplantae</taxon>
        <taxon>Streptophyta</taxon>
        <taxon>Embryophyta</taxon>
        <taxon>Tracheophyta</taxon>
        <taxon>Spermatophyta</taxon>
        <taxon>Magnoliopsida</taxon>
        <taxon>eudicotyledons</taxon>
        <taxon>Gunneridae</taxon>
        <taxon>Pentapetalae</taxon>
        <taxon>rosids</taxon>
        <taxon>fabids</taxon>
        <taxon>Rosales</taxon>
        <taxon>Rhamnaceae</taxon>
        <taxon>Paliureae</taxon>
        <taxon>Ziziphus</taxon>
    </lineage>
</organism>
<evidence type="ECO:0000313" key="2">
    <source>
        <dbReference type="Proteomes" id="UP000813462"/>
    </source>
</evidence>
<dbReference type="AlphaFoldDB" id="A0A978UKM5"/>
<gene>
    <name evidence="1" type="ORF">FEM48_Zijuj10G0020000</name>
</gene>
<dbReference type="Pfam" id="PF06880">
    <property type="entry name" value="DUF1262"/>
    <property type="match status" value="1"/>
</dbReference>
<reference evidence="1" key="1">
    <citation type="journal article" date="2021" name="Front. Plant Sci.">
        <title>Chromosome-Scale Genome Assembly for Chinese Sour Jujube and Insights Into Its Genome Evolution and Domestication Signature.</title>
        <authorList>
            <person name="Shen L.-Y."/>
            <person name="Luo H."/>
            <person name="Wang X.-L."/>
            <person name="Wang X.-M."/>
            <person name="Qiu X.-J."/>
            <person name="Liu H."/>
            <person name="Zhou S.-S."/>
            <person name="Jia K.-H."/>
            <person name="Nie S."/>
            <person name="Bao Y.-T."/>
            <person name="Zhang R.-G."/>
            <person name="Yun Q.-Z."/>
            <person name="Chai Y.-H."/>
            <person name="Lu J.-Y."/>
            <person name="Li Y."/>
            <person name="Zhao S.-W."/>
            <person name="Mao J.-F."/>
            <person name="Jia S.-G."/>
            <person name="Mao Y.-M."/>
        </authorList>
    </citation>
    <scope>NUCLEOTIDE SEQUENCE</scope>
    <source>
        <strain evidence="1">AT0</strain>
        <tissue evidence="1">Leaf</tissue>
    </source>
</reference>
<dbReference type="PANTHER" id="PTHR31050">
    <property type="entry name" value="OS08G0413200 PROTEIN"/>
    <property type="match status" value="1"/>
</dbReference>
<accession>A0A978UKM5</accession>
<evidence type="ECO:0000313" key="1">
    <source>
        <dbReference type="EMBL" id="KAH7515377.1"/>
    </source>
</evidence>